<dbReference type="KEGG" id="erc:Ecym_4668"/>
<keyword evidence="2 6" id="KW-0285">Flavoprotein</keyword>
<dbReference type="EMBL" id="CP002500">
    <property type="protein sequence ID" value="AET39689.1"/>
    <property type="molecule type" value="Genomic_DNA"/>
</dbReference>
<dbReference type="Pfam" id="PF04777">
    <property type="entry name" value="Evr1_Alr"/>
    <property type="match status" value="1"/>
</dbReference>
<dbReference type="GO" id="GO:0005739">
    <property type="term" value="C:mitochondrion"/>
    <property type="evidence" value="ECO:0007669"/>
    <property type="project" value="TreeGrafter"/>
</dbReference>
<comment type="catalytic activity">
    <reaction evidence="6">
        <text>2 R'C(R)SH + O2 = R'C(R)S-S(R)CR' + H2O2</text>
        <dbReference type="Rhea" id="RHEA:17357"/>
        <dbReference type="ChEBI" id="CHEBI:15379"/>
        <dbReference type="ChEBI" id="CHEBI:16240"/>
        <dbReference type="ChEBI" id="CHEBI:16520"/>
        <dbReference type="ChEBI" id="CHEBI:17412"/>
        <dbReference type="EC" id="1.8.3.2"/>
    </reaction>
</comment>
<evidence type="ECO:0000256" key="5">
    <source>
        <dbReference type="ARBA" id="ARBA00023157"/>
    </source>
</evidence>
<name>G8JSG7_ERECY</name>
<reference evidence="9" key="1">
    <citation type="journal article" date="2012" name="G3 (Bethesda)">
        <title>Pichia sorbitophila, an interspecies yeast hybrid reveals early steps of genome resolution following polyploidization.</title>
        <authorList>
            <person name="Leh Louis V."/>
            <person name="Despons L."/>
            <person name="Friedrich A."/>
            <person name="Martin T."/>
            <person name="Durrens P."/>
            <person name="Casaregola S."/>
            <person name="Neuveglise C."/>
            <person name="Fairhead C."/>
            <person name="Marck C."/>
            <person name="Cruz J.A."/>
            <person name="Straub M.L."/>
            <person name="Kugler V."/>
            <person name="Sacerdot C."/>
            <person name="Uzunov Z."/>
            <person name="Thierry A."/>
            <person name="Weiss S."/>
            <person name="Bleykasten C."/>
            <person name="De Montigny J."/>
            <person name="Jacques N."/>
            <person name="Jung P."/>
            <person name="Lemaire M."/>
            <person name="Mallet S."/>
            <person name="Morel G."/>
            <person name="Richard G.F."/>
            <person name="Sarkar A."/>
            <person name="Savel G."/>
            <person name="Schacherer J."/>
            <person name="Seret M.L."/>
            <person name="Talla E."/>
            <person name="Samson G."/>
            <person name="Jubin C."/>
            <person name="Poulain J."/>
            <person name="Vacherie B."/>
            <person name="Barbe V."/>
            <person name="Pelletier E."/>
            <person name="Sherman D.J."/>
            <person name="Westhof E."/>
            <person name="Weissenbach J."/>
            <person name="Baret P.V."/>
            <person name="Wincker P."/>
            <person name="Gaillardin C."/>
            <person name="Dujon B."/>
            <person name="Souciet J.L."/>
        </authorList>
    </citation>
    <scope>NUCLEOTIDE SEQUENCE [LARGE SCALE GENOMIC DNA]</scope>
    <source>
        <strain evidence="9">CBS 270.75 / DBVPG 7215 / KCTC 17166 / NRRL Y-17582</strain>
    </source>
</reference>
<dbReference type="GeneID" id="11471650"/>
<evidence type="ECO:0000259" key="7">
    <source>
        <dbReference type="PROSITE" id="PS51324"/>
    </source>
</evidence>
<sequence>MKINKQKLGSALCTVLILLIWYTFSGQQLSYKGANDAQPVTDNAQDKIVINDREEPKKKADSIMPRMPTEDARKELGRASWKYFHTLLARFPEKPTNEEQSKLKKLIQLFGELYPCGECSEHFMQLLSKYPPQSSSRTAAAMWGCSIHNYVNKSLKKPMHPCENILEDYDCGCGDDEEKQNSDEEDAAKINGVLLQTEKEQSG</sequence>
<dbReference type="GO" id="GO:0005789">
    <property type="term" value="C:endoplasmic reticulum membrane"/>
    <property type="evidence" value="ECO:0007669"/>
    <property type="project" value="EnsemblFungi"/>
</dbReference>
<dbReference type="Proteomes" id="UP000006790">
    <property type="component" value="Chromosome 4"/>
</dbReference>
<keyword evidence="9" id="KW-1185">Reference proteome</keyword>
<organism evidence="8 9">
    <name type="scientific">Eremothecium cymbalariae (strain CBS 270.75 / DBVPG 7215 / KCTC 17166 / NRRL Y-17582)</name>
    <name type="common">Yeast</name>
    <dbReference type="NCBI Taxonomy" id="931890"/>
    <lineage>
        <taxon>Eukaryota</taxon>
        <taxon>Fungi</taxon>
        <taxon>Dikarya</taxon>
        <taxon>Ascomycota</taxon>
        <taxon>Saccharomycotina</taxon>
        <taxon>Saccharomycetes</taxon>
        <taxon>Saccharomycetales</taxon>
        <taxon>Saccharomycetaceae</taxon>
        <taxon>Eremothecium</taxon>
    </lineage>
</organism>
<evidence type="ECO:0000256" key="4">
    <source>
        <dbReference type="ARBA" id="ARBA00023002"/>
    </source>
</evidence>
<evidence type="ECO:0000313" key="8">
    <source>
        <dbReference type="EMBL" id="AET39689.1"/>
    </source>
</evidence>
<keyword evidence="5" id="KW-1015">Disulfide bond</keyword>
<comment type="cofactor">
    <cofactor evidence="1 6">
        <name>FAD</name>
        <dbReference type="ChEBI" id="CHEBI:57692"/>
    </cofactor>
</comment>
<evidence type="ECO:0000313" key="9">
    <source>
        <dbReference type="Proteomes" id="UP000006790"/>
    </source>
</evidence>
<dbReference type="InterPro" id="IPR017905">
    <property type="entry name" value="ERV/ALR_sulphydryl_oxidase"/>
</dbReference>
<dbReference type="PROSITE" id="PS51324">
    <property type="entry name" value="ERV_ALR"/>
    <property type="match status" value="1"/>
</dbReference>
<feature type="domain" description="ERV/ALR sulfhydryl oxidase" evidence="7">
    <location>
        <begin position="69"/>
        <end position="169"/>
    </location>
</feature>
<dbReference type="SUPFAM" id="SSF69000">
    <property type="entry name" value="FAD-dependent thiol oxidase"/>
    <property type="match status" value="1"/>
</dbReference>
<dbReference type="InterPro" id="IPR036774">
    <property type="entry name" value="ERV/ALR_sulphydryl_oxid_sf"/>
</dbReference>
<evidence type="ECO:0000256" key="1">
    <source>
        <dbReference type="ARBA" id="ARBA00001974"/>
    </source>
</evidence>
<dbReference type="GO" id="GO:0016971">
    <property type="term" value="F:flavin-dependent sulfhydryl oxidase activity"/>
    <property type="evidence" value="ECO:0007669"/>
    <property type="project" value="EnsemblFungi"/>
</dbReference>
<dbReference type="HOGENOM" id="CLU_070631_2_2_1"/>
<proteinExistence type="predicted"/>
<dbReference type="OMA" id="MIDKEWR"/>
<evidence type="ECO:0000256" key="6">
    <source>
        <dbReference type="RuleBase" id="RU371123"/>
    </source>
</evidence>
<gene>
    <name evidence="8" type="ordered locus">Ecym_4668</name>
</gene>
<dbReference type="RefSeq" id="XP_003646506.1">
    <property type="nucleotide sequence ID" value="XM_003646458.1"/>
</dbReference>
<dbReference type="eggNOG" id="KOG3355">
    <property type="taxonomic scope" value="Eukaryota"/>
</dbReference>
<dbReference type="GO" id="GO:0050660">
    <property type="term" value="F:flavin adenine dinucleotide binding"/>
    <property type="evidence" value="ECO:0007669"/>
    <property type="project" value="TreeGrafter"/>
</dbReference>
<protein>
    <recommendedName>
        <fullName evidence="6">Sulfhydryl oxidase</fullName>
        <ecNumber evidence="6">1.8.3.2</ecNumber>
    </recommendedName>
</protein>
<dbReference type="EC" id="1.8.3.2" evidence="6"/>
<dbReference type="InParanoid" id="G8JSG7"/>
<dbReference type="PANTHER" id="PTHR12645">
    <property type="entry name" value="ALR/ERV"/>
    <property type="match status" value="1"/>
</dbReference>
<evidence type="ECO:0000256" key="3">
    <source>
        <dbReference type="ARBA" id="ARBA00022827"/>
    </source>
</evidence>
<dbReference type="PANTHER" id="PTHR12645:SF1">
    <property type="entry name" value="FAD-LINKED SULFHYDRYL OXIDASE ERV2"/>
    <property type="match status" value="1"/>
</dbReference>
<dbReference type="STRING" id="931890.G8JSG7"/>
<dbReference type="Gene3D" id="1.20.120.310">
    <property type="entry name" value="ERV/ALR sulfhydryl oxidase domain"/>
    <property type="match status" value="1"/>
</dbReference>
<accession>G8JSG7</accession>
<dbReference type="AlphaFoldDB" id="G8JSG7"/>
<dbReference type="GO" id="GO:0060904">
    <property type="term" value="P:regulation of protein folding in endoplasmic reticulum"/>
    <property type="evidence" value="ECO:0007669"/>
    <property type="project" value="EnsemblFungi"/>
</dbReference>
<keyword evidence="4 6" id="KW-0560">Oxidoreductase</keyword>
<evidence type="ECO:0000256" key="2">
    <source>
        <dbReference type="ARBA" id="ARBA00022630"/>
    </source>
</evidence>
<dbReference type="FunCoup" id="G8JSG7">
    <property type="interactions" value="24"/>
</dbReference>
<dbReference type="FunFam" id="1.20.120.310:FF:000002">
    <property type="entry name" value="Sulfhydryl oxidase"/>
    <property type="match status" value="1"/>
</dbReference>
<keyword evidence="3 6" id="KW-0274">FAD</keyword>
<dbReference type="OrthoDB" id="59470at2759"/>
<dbReference type="InterPro" id="IPR039799">
    <property type="entry name" value="ALR/ERV"/>
</dbReference>